<accession>A0ABU2KUN3</accession>
<keyword evidence="1" id="KW-1133">Transmembrane helix</keyword>
<dbReference type="RefSeq" id="WP_311545356.1">
    <property type="nucleotide sequence ID" value="NZ_JAVREK010000011.1"/>
</dbReference>
<reference evidence="3" key="1">
    <citation type="submission" date="2023-07" db="EMBL/GenBank/DDBJ databases">
        <title>30 novel species of actinomycetes from the DSMZ collection.</title>
        <authorList>
            <person name="Nouioui I."/>
        </authorList>
    </citation>
    <scope>NUCLEOTIDE SEQUENCE [LARGE SCALE GENOMIC DNA]</scope>
    <source>
        <strain evidence="3">DSM 45055</strain>
    </source>
</reference>
<proteinExistence type="predicted"/>
<feature type="transmembrane region" description="Helical" evidence="1">
    <location>
        <begin position="24"/>
        <end position="46"/>
    </location>
</feature>
<dbReference type="Proteomes" id="UP001183226">
    <property type="component" value="Unassembled WGS sequence"/>
</dbReference>
<protein>
    <recommendedName>
        <fullName evidence="4">ABC transporter permease</fullName>
    </recommendedName>
</protein>
<name>A0ABU2KUN3_9ACTN</name>
<sequence length="50" mass="5554">MVSFIRQQRASTARIWRYIRQRPGALPVLLGLWGFGLAVAITAIVVEVTA</sequence>
<comment type="caution">
    <text evidence="2">The sequence shown here is derived from an EMBL/GenBank/DDBJ whole genome shotgun (WGS) entry which is preliminary data.</text>
</comment>
<keyword evidence="1" id="KW-0472">Membrane</keyword>
<keyword evidence="3" id="KW-1185">Reference proteome</keyword>
<evidence type="ECO:0008006" key="4">
    <source>
        <dbReference type="Google" id="ProtNLM"/>
    </source>
</evidence>
<keyword evidence="1" id="KW-0812">Transmembrane</keyword>
<dbReference type="EMBL" id="JAVREK010000011">
    <property type="protein sequence ID" value="MDT0302872.1"/>
    <property type="molecule type" value="Genomic_DNA"/>
</dbReference>
<evidence type="ECO:0000256" key="1">
    <source>
        <dbReference type="SAM" id="Phobius"/>
    </source>
</evidence>
<gene>
    <name evidence="2" type="ORF">RM446_12185</name>
</gene>
<evidence type="ECO:0000313" key="3">
    <source>
        <dbReference type="Proteomes" id="UP001183226"/>
    </source>
</evidence>
<organism evidence="2 3">
    <name type="scientific">Streptomonospora wellingtoniae</name>
    <dbReference type="NCBI Taxonomy" id="3075544"/>
    <lineage>
        <taxon>Bacteria</taxon>
        <taxon>Bacillati</taxon>
        <taxon>Actinomycetota</taxon>
        <taxon>Actinomycetes</taxon>
        <taxon>Streptosporangiales</taxon>
        <taxon>Nocardiopsidaceae</taxon>
        <taxon>Streptomonospora</taxon>
    </lineage>
</organism>
<evidence type="ECO:0000313" key="2">
    <source>
        <dbReference type="EMBL" id="MDT0302872.1"/>
    </source>
</evidence>